<dbReference type="InterPro" id="IPR003313">
    <property type="entry name" value="AraC-bd"/>
</dbReference>
<dbReference type="Gene3D" id="2.60.120.10">
    <property type="entry name" value="Jelly Rolls"/>
    <property type="match status" value="1"/>
</dbReference>
<gene>
    <name evidence="5" type="ORF">ABR189_02755</name>
</gene>
<evidence type="ECO:0000259" key="4">
    <source>
        <dbReference type="PROSITE" id="PS01124"/>
    </source>
</evidence>
<dbReference type="Pfam" id="PF02311">
    <property type="entry name" value="AraC_binding"/>
    <property type="match status" value="1"/>
</dbReference>
<evidence type="ECO:0000313" key="6">
    <source>
        <dbReference type="Proteomes" id="UP001549749"/>
    </source>
</evidence>
<dbReference type="InterPro" id="IPR037923">
    <property type="entry name" value="HTH-like"/>
</dbReference>
<keyword evidence="2" id="KW-0238">DNA-binding</keyword>
<proteinExistence type="predicted"/>
<keyword evidence="6" id="KW-1185">Reference proteome</keyword>
<dbReference type="InterPro" id="IPR014710">
    <property type="entry name" value="RmlC-like_jellyroll"/>
</dbReference>
<dbReference type="RefSeq" id="WP_354658912.1">
    <property type="nucleotide sequence ID" value="NZ_JBEXAC010000001.1"/>
</dbReference>
<sequence length="291" mass="33599">MEVAKRLRAPVYRVNNVEGSQFHIHRMFGSDPILQKIAIPHRHDGYSIGILIRGSIRQTVDFKEETITAPAIMLLEPDQVHQHDLNADCEVIHINFSRDFLVPETIGVVSCWQCVFSSSGVLKLNDHEMQEVMAYARLIDAEFKSDKIRKEAVIRNLLSAFIIACGRIAQPAELMLNNESAQHTMARQFKMLVDTHFREKVQVSDYAELLFVTPGHLNDTVKAIFDRSAKQVIDSKRVTEAKRLLYWGQHSIKEICWQLKFEDDAYFNRFFKKHTGFTPATFQKNSRDSYQ</sequence>
<name>A0ABV2SZR5_9BACT</name>
<dbReference type="SMART" id="SM00342">
    <property type="entry name" value="HTH_ARAC"/>
    <property type="match status" value="1"/>
</dbReference>
<dbReference type="EMBL" id="JBEXAC010000001">
    <property type="protein sequence ID" value="MET6996266.1"/>
    <property type="molecule type" value="Genomic_DNA"/>
</dbReference>
<dbReference type="Gene3D" id="1.10.10.60">
    <property type="entry name" value="Homeodomain-like"/>
    <property type="match status" value="1"/>
</dbReference>
<organism evidence="5 6">
    <name type="scientific">Chitinophaga defluvii</name>
    <dbReference type="NCBI Taxonomy" id="3163343"/>
    <lineage>
        <taxon>Bacteria</taxon>
        <taxon>Pseudomonadati</taxon>
        <taxon>Bacteroidota</taxon>
        <taxon>Chitinophagia</taxon>
        <taxon>Chitinophagales</taxon>
        <taxon>Chitinophagaceae</taxon>
        <taxon>Chitinophaga</taxon>
    </lineage>
</organism>
<dbReference type="InterPro" id="IPR009057">
    <property type="entry name" value="Homeodomain-like_sf"/>
</dbReference>
<feature type="domain" description="HTH araC/xylS-type" evidence="4">
    <location>
        <begin position="187"/>
        <end position="285"/>
    </location>
</feature>
<dbReference type="Pfam" id="PF12833">
    <property type="entry name" value="HTH_18"/>
    <property type="match status" value="1"/>
</dbReference>
<accession>A0ABV2SZR5</accession>
<evidence type="ECO:0000256" key="1">
    <source>
        <dbReference type="ARBA" id="ARBA00023015"/>
    </source>
</evidence>
<comment type="caution">
    <text evidence="5">The sequence shown here is derived from an EMBL/GenBank/DDBJ whole genome shotgun (WGS) entry which is preliminary data.</text>
</comment>
<dbReference type="InterPro" id="IPR018060">
    <property type="entry name" value="HTH_AraC"/>
</dbReference>
<dbReference type="PANTHER" id="PTHR43280">
    <property type="entry name" value="ARAC-FAMILY TRANSCRIPTIONAL REGULATOR"/>
    <property type="match status" value="1"/>
</dbReference>
<evidence type="ECO:0000313" key="5">
    <source>
        <dbReference type="EMBL" id="MET6996266.1"/>
    </source>
</evidence>
<reference evidence="5 6" key="1">
    <citation type="submission" date="2024-06" db="EMBL/GenBank/DDBJ databases">
        <title>Chitinophaga defluvii sp. nov., isolated from municipal sewage.</title>
        <authorList>
            <person name="Zhang L."/>
        </authorList>
    </citation>
    <scope>NUCLEOTIDE SEQUENCE [LARGE SCALE GENOMIC DNA]</scope>
    <source>
        <strain evidence="5 6">H8</strain>
    </source>
</reference>
<dbReference type="PANTHER" id="PTHR43280:SF32">
    <property type="entry name" value="TRANSCRIPTIONAL REGULATORY PROTEIN"/>
    <property type="match status" value="1"/>
</dbReference>
<dbReference type="Proteomes" id="UP001549749">
    <property type="component" value="Unassembled WGS sequence"/>
</dbReference>
<evidence type="ECO:0000256" key="3">
    <source>
        <dbReference type="ARBA" id="ARBA00023163"/>
    </source>
</evidence>
<keyword evidence="1" id="KW-0805">Transcription regulation</keyword>
<dbReference type="PROSITE" id="PS01124">
    <property type="entry name" value="HTH_ARAC_FAMILY_2"/>
    <property type="match status" value="1"/>
</dbReference>
<dbReference type="SUPFAM" id="SSF51215">
    <property type="entry name" value="Regulatory protein AraC"/>
    <property type="match status" value="1"/>
</dbReference>
<dbReference type="SUPFAM" id="SSF46689">
    <property type="entry name" value="Homeodomain-like"/>
    <property type="match status" value="1"/>
</dbReference>
<evidence type="ECO:0000256" key="2">
    <source>
        <dbReference type="ARBA" id="ARBA00023125"/>
    </source>
</evidence>
<protein>
    <submittedName>
        <fullName evidence="5">Helix-turn-helix domain-containing protein</fullName>
    </submittedName>
</protein>
<keyword evidence="3" id="KW-0804">Transcription</keyword>